<evidence type="ECO:0000313" key="3">
    <source>
        <dbReference type="Proteomes" id="UP000186559"/>
    </source>
</evidence>
<name>A0A1U7D7V2_9RHOB</name>
<dbReference type="RefSeq" id="WP_017467108.1">
    <property type="nucleotide sequence ID" value="NZ_BMEW01000001.1"/>
</dbReference>
<evidence type="ECO:0000313" key="2">
    <source>
        <dbReference type="EMBL" id="APX24209.1"/>
    </source>
</evidence>
<organism evidence="2 3">
    <name type="scientific">Salipiger profundus</name>
    <dbReference type="NCBI Taxonomy" id="1229727"/>
    <lineage>
        <taxon>Bacteria</taxon>
        <taxon>Pseudomonadati</taxon>
        <taxon>Pseudomonadota</taxon>
        <taxon>Alphaproteobacteria</taxon>
        <taxon>Rhodobacterales</taxon>
        <taxon>Roseobacteraceae</taxon>
        <taxon>Salipiger</taxon>
    </lineage>
</organism>
<protein>
    <submittedName>
        <fullName evidence="2">Uncharacterized protein</fullName>
    </submittedName>
</protein>
<dbReference type="OrthoDB" id="7844799at2"/>
<evidence type="ECO:0000256" key="1">
    <source>
        <dbReference type="SAM" id="Phobius"/>
    </source>
</evidence>
<dbReference type="KEGG" id="tpro:Ga0080559_TMP3413"/>
<keyword evidence="1" id="KW-1133">Transmembrane helix</keyword>
<dbReference type="EMBL" id="CP014796">
    <property type="protein sequence ID" value="APX24209.1"/>
    <property type="molecule type" value="Genomic_DNA"/>
</dbReference>
<dbReference type="Proteomes" id="UP000186559">
    <property type="component" value="Chromosome"/>
</dbReference>
<keyword evidence="1" id="KW-0812">Transmembrane</keyword>
<reference evidence="2 3" key="1">
    <citation type="submission" date="2016-03" db="EMBL/GenBank/DDBJ databases">
        <title>Deep-sea bacteria in the southern Pacific.</title>
        <authorList>
            <person name="Tang K."/>
        </authorList>
    </citation>
    <scope>NUCLEOTIDE SEQUENCE [LARGE SCALE GENOMIC DNA]</scope>
    <source>
        <strain evidence="2 3">JLT2016</strain>
    </source>
</reference>
<proteinExistence type="predicted"/>
<keyword evidence="1" id="KW-0472">Membrane</keyword>
<keyword evidence="3" id="KW-1185">Reference proteome</keyword>
<sequence>MRKYAFRKMTHDDFTARLHRLSAQNGATPANNHGTAQVQHPYLMMMAGFIWAYFMFSVARKRDHIEISLRQGDLPERYHDYVIYGLAALLAVSAVMLALHLVRFLIARRRARRGTPSGRLLVGAIAAAALFYTPASVYETAFGLLDGNAQAMILSASESVSTVLPAELTTASLATTPGSY</sequence>
<feature type="transmembrane region" description="Helical" evidence="1">
    <location>
        <begin position="81"/>
        <end position="106"/>
    </location>
</feature>
<accession>A0A1U7D7V2</accession>
<feature type="transmembrane region" description="Helical" evidence="1">
    <location>
        <begin position="42"/>
        <end position="61"/>
    </location>
</feature>
<gene>
    <name evidence="2" type="ORF">Ga0080559_TMP3413</name>
</gene>
<feature type="transmembrane region" description="Helical" evidence="1">
    <location>
        <begin position="118"/>
        <end position="138"/>
    </location>
</feature>
<dbReference type="AlphaFoldDB" id="A0A1U7D7V2"/>